<dbReference type="OMA" id="NEGPARE"/>
<dbReference type="InterPro" id="IPR001932">
    <property type="entry name" value="PPM-type_phosphatase-like_dom"/>
</dbReference>
<feature type="region of interest" description="Disordered" evidence="1">
    <location>
        <begin position="444"/>
        <end position="469"/>
    </location>
</feature>
<dbReference type="SUPFAM" id="SSF81606">
    <property type="entry name" value="PP2C-like"/>
    <property type="match status" value="1"/>
</dbReference>
<dbReference type="InterPro" id="IPR015655">
    <property type="entry name" value="PP2C"/>
</dbReference>
<sequence length="965" mass="105911">MGSGFSQLFPCINPNRNEPELNLTEPLDETLGHSFCYVRSSARFVSPTQSDRFISPSQSFRLSPSHEPVRSRPAGSHETGFKAISGASVSANTSTPRTVLQLENIYDDATDSVGNGVKSSIVNGFESTASFSSLPLQPLPRGGSEPASGFFMSGPIERGAMSGPIEPGSVGDGGNGSRVPFSAPLGGLYVKKRRKKGINGIKKAFSRNFSTKNRPWVVPVRHKEECNSNSNGNEGLENVRRGECDDVQWALGKAGEDRVHVVVSEEHGWLFVGIYDGFNGPDAPEFLMGNLYKAVFRELEGLFWDCVESENVEGLGNGDGLSGNVGEELMIGKDLGVNTGGDNRTVAEGDNVNVAVKKVTFESDEVVVRRKRLWEFLAEEDPEDGLDLSGSERFAFSVDDALSVSNAGSGVSKRSLLLSRLKSGLIRNKDSGKLFSWRFGLEGKGGKGESEENVRMGEERSGVTRSGRKRKVGPVDHELVLRALSRALEKTEVAYLEMTHKVLDRYPELALMGSCLLVVLMRDEDVYVMNLGDSRAIVAHYESQEGSSTEPKGPGDSESAAEDIVEESIGGSMRAKEMSNEVAAEALRLTALQLSTDHSTSIEEPELNDALLEMFRNEYIGTVPYLSCSPSLCHHKLRTPDQFLVLSSDGLYQYLTNQEVVSHVECFIEKFPEGDPAQHLIEELLIRAAKKAGMDLHELLDIPQGDRRKYHDDVTVMVISLEGYKPKSVRKRKNSAEKENIRGNSNKRFTYPLSPLTPTSLHSDISNCNEAGRQPIISPTDISNRSTAYKTADQKVFLPSRTPLSNITNKLEESTKRDGRPYGGISKFKAPETTRNLFAPEDPPSADTQKYLQDDENECSTIADPVFSDSSDSDYLSGKLYFSLTYIYISQTIPWHHAVVVIAVCNDFINISGYSSTDDDYIPGVELDSDSGEHFSFPITVALKCIYIGTHNLTESMPLQTMNNG</sequence>
<dbReference type="AlphaFoldDB" id="A0A166D626"/>
<evidence type="ECO:0000259" key="2">
    <source>
        <dbReference type="PROSITE" id="PS51746"/>
    </source>
</evidence>
<gene>
    <name evidence="3" type="ORF">DCAR_005611</name>
</gene>
<dbReference type="CDD" id="cd00143">
    <property type="entry name" value="PP2Cc"/>
    <property type="match status" value="1"/>
</dbReference>
<dbReference type="PANTHER" id="PTHR13832:SF301">
    <property type="entry name" value="PROTEIN PHOSPHATASE 2C 29"/>
    <property type="match status" value="1"/>
</dbReference>
<dbReference type="SMART" id="SM00332">
    <property type="entry name" value="PP2Cc"/>
    <property type="match status" value="1"/>
</dbReference>
<protein>
    <recommendedName>
        <fullName evidence="2">PPM-type phosphatase domain-containing protein</fullName>
    </recommendedName>
</protein>
<accession>A0A166D626</accession>
<organism evidence="3">
    <name type="scientific">Daucus carota subsp. sativus</name>
    <name type="common">Carrot</name>
    <dbReference type="NCBI Taxonomy" id="79200"/>
    <lineage>
        <taxon>Eukaryota</taxon>
        <taxon>Viridiplantae</taxon>
        <taxon>Streptophyta</taxon>
        <taxon>Embryophyta</taxon>
        <taxon>Tracheophyta</taxon>
        <taxon>Spermatophyta</taxon>
        <taxon>Magnoliopsida</taxon>
        <taxon>eudicotyledons</taxon>
        <taxon>Gunneridae</taxon>
        <taxon>Pentapetalae</taxon>
        <taxon>asterids</taxon>
        <taxon>campanulids</taxon>
        <taxon>Apiales</taxon>
        <taxon>Apiaceae</taxon>
        <taxon>Apioideae</taxon>
        <taxon>Scandiceae</taxon>
        <taxon>Daucinae</taxon>
        <taxon>Daucus</taxon>
        <taxon>Daucus sect. Daucus</taxon>
    </lineage>
</organism>
<name>A0A166D626_DAUCS</name>
<dbReference type="PANTHER" id="PTHR13832">
    <property type="entry name" value="PROTEIN PHOSPHATASE 2C"/>
    <property type="match status" value="1"/>
</dbReference>
<dbReference type="Gramene" id="KZN04774">
    <property type="protein sequence ID" value="KZN04774"/>
    <property type="gene ID" value="DCAR_005611"/>
</dbReference>
<evidence type="ECO:0000313" key="3">
    <source>
        <dbReference type="EMBL" id="KZN04774.1"/>
    </source>
</evidence>
<dbReference type="PROSITE" id="PS51746">
    <property type="entry name" value="PPM_2"/>
    <property type="match status" value="1"/>
</dbReference>
<feature type="domain" description="PPM-type phosphatase" evidence="2">
    <location>
        <begin position="240"/>
        <end position="721"/>
    </location>
</feature>
<dbReference type="InterPro" id="IPR036457">
    <property type="entry name" value="PPM-type-like_dom_sf"/>
</dbReference>
<reference evidence="3" key="1">
    <citation type="journal article" date="2016" name="Nat. Genet.">
        <title>A high-quality carrot genome assembly provides new insights into carotenoid accumulation and asterid genome evolution.</title>
        <authorList>
            <person name="Iorizzo M."/>
            <person name="Ellison S."/>
            <person name="Senalik D."/>
            <person name="Zeng P."/>
            <person name="Satapoomin P."/>
            <person name="Huang J."/>
            <person name="Bowman M."/>
            <person name="Iovene M."/>
            <person name="Sanseverino W."/>
            <person name="Cavagnaro P."/>
            <person name="Yildiz M."/>
            <person name="Macko-Podgorni A."/>
            <person name="Moranska E."/>
            <person name="Grzebelus E."/>
            <person name="Grzebelus D."/>
            <person name="Ashrafi H."/>
            <person name="Zheng Z."/>
            <person name="Cheng S."/>
            <person name="Spooner D."/>
            <person name="Van Deynze A."/>
            <person name="Simon P."/>
        </authorList>
    </citation>
    <scope>NUCLEOTIDE SEQUENCE [LARGE SCALE GENOMIC DNA]</scope>
    <source>
        <tissue evidence="3">Leaf</tissue>
    </source>
</reference>
<feature type="region of interest" description="Disordered" evidence="1">
    <location>
        <begin position="55"/>
        <end position="77"/>
    </location>
</feature>
<proteinExistence type="predicted"/>
<comment type="caution">
    <text evidence="3">The sequence shown here is derived from an EMBL/GenBank/DDBJ whole genome shotgun (WGS) entry which is preliminary data.</text>
</comment>
<feature type="region of interest" description="Disordered" evidence="1">
    <location>
        <begin position="542"/>
        <end position="562"/>
    </location>
</feature>
<dbReference type="Pfam" id="PF00481">
    <property type="entry name" value="PP2C"/>
    <property type="match status" value="1"/>
</dbReference>
<dbReference type="GO" id="GO:0004722">
    <property type="term" value="F:protein serine/threonine phosphatase activity"/>
    <property type="evidence" value="ECO:0007669"/>
    <property type="project" value="InterPro"/>
</dbReference>
<feature type="compositionally biased region" description="Basic and acidic residues" evidence="1">
    <location>
        <begin position="444"/>
        <end position="462"/>
    </location>
</feature>
<dbReference type="STRING" id="79200.A0A166D626"/>
<evidence type="ECO:0000256" key="1">
    <source>
        <dbReference type="SAM" id="MobiDB-lite"/>
    </source>
</evidence>
<feature type="region of interest" description="Disordered" evidence="1">
    <location>
        <begin position="136"/>
        <end position="177"/>
    </location>
</feature>
<dbReference type="Gene3D" id="3.60.40.10">
    <property type="entry name" value="PPM-type phosphatase domain"/>
    <property type="match status" value="2"/>
</dbReference>
<dbReference type="EMBL" id="LNRQ01000002">
    <property type="protein sequence ID" value="KZN04774.1"/>
    <property type="molecule type" value="Genomic_DNA"/>
</dbReference>